<sequence length="134" mass="14634">MIINQDCHCGASGCRKKLGVKPSKPKMSSDAALKLVACQVAVSSPKLKAMLSGKDVYQNGGLHIGSSQNAFSNLPTCSCNCIGEVVRLSSLTDQICFGIIKRYDEYSRKHSIMFEDGSVKFLDMSKEDWEFNCG</sequence>
<protein>
    <recommendedName>
        <fullName evidence="1">Post-SET domain-containing protein</fullName>
    </recommendedName>
</protein>
<feature type="domain" description="Post-SET" evidence="1">
    <location>
        <begin position="3"/>
        <end position="19"/>
    </location>
</feature>
<proteinExistence type="predicted"/>
<name>A0A6N2K782_SALVM</name>
<accession>A0A6N2K782</accession>
<dbReference type="AlphaFoldDB" id="A0A6N2K782"/>
<dbReference type="PROSITE" id="PS50868">
    <property type="entry name" value="POST_SET"/>
    <property type="match status" value="1"/>
</dbReference>
<reference evidence="2" key="1">
    <citation type="submission" date="2019-03" db="EMBL/GenBank/DDBJ databases">
        <authorList>
            <person name="Mank J."/>
            <person name="Almeida P."/>
        </authorList>
    </citation>
    <scope>NUCLEOTIDE SEQUENCE</scope>
    <source>
        <strain evidence="2">78183</strain>
    </source>
</reference>
<gene>
    <name evidence="2" type="ORF">SVIM_LOCUS43882</name>
</gene>
<dbReference type="EMBL" id="CAADRP010000169">
    <property type="protein sequence ID" value="VFU24199.1"/>
    <property type="molecule type" value="Genomic_DNA"/>
</dbReference>
<dbReference type="InterPro" id="IPR003616">
    <property type="entry name" value="Post-SET_dom"/>
</dbReference>
<organism evidence="2">
    <name type="scientific">Salix viminalis</name>
    <name type="common">Common osier</name>
    <name type="synonym">Basket willow</name>
    <dbReference type="NCBI Taxonomy" id="40686"/>
    <lineage>
        <taxon>Eukaryota</taxon>
        <taxon>Viridiplantae</taxon>
        <taxon>Streptophyta</taxon>
        <taxon>Embryophyta</taxon>
        <taxon>Tracheophyta</taxon>
        <taxon>Spermatophyta</taxon>
        <taxon>Magnoliopsida</taxon>
        <taxon>eudicotyledons</taxon>
        <taxon>Gunneridae</taxon>
        <taxon>Pentapetalae</taxon>
        <taxon>rosids</taxon>
        <taxon>fabids</taxon>
        <taxon>Malpighiales</taxon>
        <taxon>Salicaceae</taxon>
        <taxon>Saliceae</taxon>
        <taxon>Salix</taxon>
    </lineage>
</organism>
<evidence type="ECO:0000259" key="1">
    <source>
        <dbReference type="PROSITE" id="PS50868"/>
    </source>
</evidence>
<evidence type="ECO:0000313" key="2">
    <source>
        <dbReference type="EMBL" id="VFU24199.1"/>
    </source>
</evidence>